<keyword evidence="6 7" id="KW-0472">Membrane</keyword>
<evidence type="ECO:0000256" key="3">
    <source>
        <dbReference type="ARBA" id="ARBA00022475"/>
    </source>
</evidence>
<dbReference type="Pfam" id="PF01478">
    <property type="entry name" value="Peptidase_A24"/>
    <property type="match status" value="1"/>
</dbReference>
<dbReference type="AlphaFoldDB" id="A0A1G2MA69"/>
<evidence type="ECO:0000259" key="8">
    <source>
        <dbReference type="Pfam" id="PF01478"/>
    </source>
</evidence>
<comment type="subcellular location">
    <subcellularLocation>
        <location evidence="1">Cell membrane</location>
        <topology evidence="1">Multi-pass membrane protein</topology>
    </subcellularLocation>
</comment>
<feature type="domain" description="Prepilin peptidase A24 N-terminal" evidence="9">
    <location>
        <begin position="11"/>
        <end position="90"/>
    </location>
</feature>
<feature type="transmembrane region" description="Helical" evidence="7">
    <location>
        <begin position="167"/>
        <end position="184"/>
    </location>
</feature>
<evidence type="ECO:0000256" key="2">
    <source>
        <dbReference type="ARBA" id="ARBA00005801"/>
    </source>
</evidence>
<evidence type="ECO:0000313" key="10">
    <source>
        <dbReference type="EMBL" id="OHA20768.1"/>
    </source>
</evidence>
<evidence type="ECO:0000313" key="11">
    <source>
        <dbReference type="Proteomes" id="UP000178121"/>
    </source>
</evidence>
<keyword evidence="4 7" id="KW-0812">Transmembrane</keyword>
<feature type="transmembrane region" description="Helical" evidence="7">
    <location>
        <begin position="74"/>
        <end position="97"/>
    </location>
</feature>
<evidence type="ECO:0000256" key="7">
    <source>
        <dbReference type="SAM" id="Phobius"/>
    </source>
</evidence>
<feature type="transmembrane region" description="Helical" evidence="7">
    <location>
        <begin position="263"/>
        <end position="285"/>
    </location>
</feature>
<feature type="domain" description="Prepilin type IV endopeptidase peptidase" evidence="8">
    <location>
        <begin position="114"/>
        <end position="224"/>
    </location>
</feature>
<dbReference type="InterPro" id="IPR000045">
    <property type="entry name" value="Prepilin_IV_endopep_pep"/>
</dbReference>
<dbReference type="GO" id="GO:0005886">
    <property type="term" value="C:plasma membrane"/>
    <property type="evidence" value="ECO:0007669"/>
    <property type="project" value="UniProtKB-SubCell"/>
</dbReference>
<dbReference type="GO" id="GO:0006465">
    <property type="term" value="P:signal peptide processing"/>
    <property type="evidence" value="ECO:0007669"/>
    <property type="project" value="TreeGrafter"/>
</dbReference>
<keyword evidence="5 7" id="KW-1133">Transmembrane helix</keyword>
<dbReference type="InterPro" id="IPR050882">
    <property type="entry name" value="Prepilin_peptidase/N-MTase"/>
</dbReference>
<feature type="transmembrane region" description="Helical" evidence="7">
    <location>
        <begin position="6"/>
        <end position="25"/>
    </location>
</feature>
<evidence type="ECO:0000259" key="9">
    <source>
        <dbReference type="Pfam" id="PF06750"/>
    </source>
</evidence>
<evidence type="ECO:0000256" key="5">
    <source>
        <dbReference type="ARBA" id="ARBA00022989"/>
    </source>
</evidence>
<sequence length="286" mass="32195">MVISLLVAFFILGTLIGSFLNVVVLRYGTRRLSGRSLCFSCGKKLRWFELIPLLSFALQRARCRSCKSRIAWQYPLVELATGLVFAVIFFTQFPFLFSSSFSIFHISYFIFHLLLWSLLIALSVYDLKHKIIPNALVYSASLCALSLFLISYFIRQPADHISSPLDFWSGFALFALFALLFLFSKGRAIGLGDAKLMLFFPWVLGVSKGLSAVIVGFWIGAALSLFALLLKALVARFPPRRVSALRATLAPLHMKTELPLGPFLVLGLFLVYVFRWDVVGLSFLLR</sequence>
<organism evidence="10 11">
    <name type="scientific">Candidatus Taylorbacteria bacterium RIFCSPHIGHO2_01_FULL_51_15</name>
    <dbReference type="NCBI Taxonomy" id="1802304"/>
    <lineage>
        <taxon>Bacteria</taxon>
        <taxon>Candidatus Tayloriibacteriota</taxon>
    </lineage>
</organism>
<keyword evidence="3" id="KW-1003">Cell membrane</keyword>
<evidence type="ECO:0000256" key="1">
    <source>
        <dbReference type="ARBA" id="ARBA00004651"/>
    </source>
</evidence>
<dbReference type="PANTHER" id="PTHR30487">
    <property type="entry name" value="TYPE 4 PREPILIN-LIKE PROTEINS LEADER PEPTIDE-PROCESSING ENZYME"/>
    <property type="match status" value="1"/>
</dbReference>
<protein>
    <recommendedName>
        <fullName evidence="12">Peptidase A24A N-terminal domain-containing protein</fullName>
    </recommendedName>
</protein>
<dbReference type="Pfam" id="PF06750">
    <property type="entry name" value="A24_N_bact"/>
    <property type="match status" value="1"/>
</dbReference>
<dbReference type="Gene3D" id="1.20.120.1220">
    <property type="match status" value="1"/>
</dbReference>
<dbReference type="Proteomes" id="UP000178121">
    <property type="component" value="Unassembled WGS sequence"/>
</dbReference>
<dbReference type="EMBL" id="MHRI01000023">
    <property type="protein sequence ID" value="OHA20768.1"/>
    <property type="molecule type" value="Genomic_DNA"/>
</dbReference>
<feature type="transmembrane region" description="Helical" evidence="7">
    <location>
        <begin position="196"/>
        <end position="229"/>
    </location>
</feature>
<accession>A0A1G2MA69</accession>
<feature type="transmembrane region" description="Helical" evidence="7">
    <location>
        <begin position="136"/>
        <end position="155"/>
    </location>
</feature>
<gene>
    <name evidence="10" type="ORF">A2849_02470</name>
</gene>
<evidence type="ECO:0000256" key="4">
    <source>
        <dbReference type="ARBA" id="ARBA00022692"/>
    </source>
</evidence>
<comment type="similarity">
    <text evidence="2">Belongs to the peptidase A24 family.</text>
</comment>
<reference evidence="10 11" key="1">
    <citation type="journal article" date="2016" name="Nat. Commun.">
        <title>Thousands of microbial genomes shed light on interconnected biogeochemical processes in an aquifer system.</title>
        <authorList>
            <person name="Anantharaman K."/>
            <person name="Brown C.T."/>
            <person name="Hug L.A."/>
            <person name="Sharon I."/>
            <person name="Castelle C.J."/>
            <person name="Probst A.J."/>
            <person name="Thomas B.C."/>
            <person name="Singh A."/>
            <person name="Wilkins M.J."/>
            <person name="Karaoz U."/>
            <person name="Brodie E.L."/>
            <person name="Williams K.H."/>
            <person name="Hubbard S.S."/>
            <person name="Banfield J.F."/>
        </authorList>
    </citation>
    <scope>NUCLEOTIDE SEQUENCE [LARGE SCALE GENOMIC DNA]</scope>
</reference>
<evidence type="ECO:0000256" key="6">
    <source>
        <dbReference type="ARBA" id="ARBA00023136"/>
    </source>
</evidence>
<comment type="caution">
    <text evidence="10">The sequence shown here is derived from an EMBL/GenBank/DDBJ whole genome shotgun (WGS) entry which is preliminary data.</text>
</comment>
<evidence type="ECO:0008006" key="12">
    <source>
        <dbReference type="Google" id="ProtNLM"/>
    </source>
</evidence>
<proteinExistence type="inferred from homology"/>
<dbReference type="PANTHER" id="PTHR30487:SF0">
    <property type="entry name" value="PREPILIN LEADER PEPTIDASE_N-METHYLTRANSFERASE-RELATED"/>
    <property type="match status" value="1"/>
</dbReference>
<name>A0A1G2MA69_9BACT</name>
<dbReference type="GO" id="GO:0004190">
    <property type="term" value="F:aspartic-type endopeptidase activity"/>
    <property type="evidence" value="ECO:0007669"/>
    <property type="project" value="InterPro"/>
</dbReference>
<feature type="transmembrane region" description="Helical" evidence="7">
    <location>
        <begin position="103"/>
        <end position="124"/>
    </location>
</feature>
<dbReference type="InterPro" id="IPR010627">
    <property type="entry name" value="Prepilin_pept_A24_N"/>
</dbReference>